<keyword evidence="3" id="KW-1185">Reference proteome</keyword>
<dbReference type="InterPro" id="IPR019182">
    <property type="entry name" value="Cytochrome_b-c1_su10_fun"/>
</dbReference>
<organism evidence="2 3">
    <name type="scientific">Zygotorulaspora mrakii</name>
    <name type="common">Zygosaccharomyces mrakii</name>
    <dbReference type="NCBI Taxonomy" id="42260"/>
    <lineage>
        <taxon>Eukaryota</taxon>
        <taxon>Fungi</taxon>
        <taxon>Dikarya</taxon>
        <taxon>Ascomycota</taxon>
        <taxon>Saccharomycotina</taxon>
        <taxon>Saccharomycetes</taxon>
        <taxon>Saccharomycetales</taxon>
        <taxon>Saccharomycetaceae</taxon>
        <taxon>Zygotorulaspora</taxon>
    </lineage>
</organism>
<evidence type="ECO:0000313" key="2">
    <source>
        <dbReference type="EMBL" id="QLG72675.1"/>
    </source>
</evidence>
<dbReference type="PANTHER" id="PTHR28254:SF1">
    <property type="entry name" value="CYTOCHROME B-C1 COMPLEX SUBUNIT 10, MITOCHONDRIAL"/>
    <property type="match status" value="1"/>
</dbReference>
<dbReference type="Pfam" id="PF09796">
    <property type="entry name" value="QCR10"/>
    <property type="match status" value="1"/>
</dbReference>
<gene>
    <name evidence="2" type="ORF">HG535_0D03830</name>
</gene>
<dbReference type="KEGG" id="zmk:HG535_0D03830"/>
<keyword evidence="1" id="KW-0812">Transmembrane</keyword>
<dbReference type="GO" id="GO:0005739">
    <property type="term" value="C:mitochondrion"/>
    <property type="evidence" value="ECO:0007669"/>
    <property type="project" value="GOC"/>
</dbReference>
<feature type="transmembrane region" description="Helical" evidence="1">
    <location>
        <begin position="20"/>
        <end position="42"/>
    </location>
</feature>
<dbReference type="PANTHER" id="PTHR28254">
    <property type="entry name" value="CYTOCHROME B-C1 COMPLEX SUBUNIT 10"/>
    <property type="match status" value="1"/>
</dbReference>
<dbReference type="EMBL" id="CP058607">
    <property type="protein sequence ID" value="QLG72675.1"/>
    <property type="molecule type" value="Genomic_DNA"/>
</dbReference>
<dbReference type="Proteomes" id="UP000509704">
    <property type="component" value="Chromosome 4"/>
</dbReference>
<dbReference type="AlphaFoldDB" id="A0A7H9B1Z2"/>
<evidence type="ECO:0000256" key="1">
    <source>
        <dbReference type="SAM" id="Phobius"/>
    </source>
</evidence>
<keyword evidence="1" id="KW-1133">Transmembrane helix</keyword>
<dbReference type="RefSeq" id="XP_037144403.1">
    <property type="nucleotide sequence ID" value="XM_037288508.1"/>
</dbReference>
<name>A0A7H9B1Z2_ZYGMR</name>
<proteinExistence type="predicted"/>
<keyword evidence="1" id="KW-0472">Membrane</keyword>
<evidence type="ECO:0008006" key="4">
    <source>
        <dbReference type="Google" id="ProtNLM"/>
    </source>
</evidence>
<dbReference type="GO" id="GO:0006122">
    <property type="term" value="P:mitochondrial electron transport, ubiquinol to cytochrome c"/>
    <property type="evidence" value="ECO:0007669"/>
    <property type="project" value="InterPro"/>
</dbReference>
<protein>
    <recommendedName>
        <fullName evidence="4">Cytochrome b-c1 complex subunit 10</fullName>
    </recommendedName>
</protein>
<sequence>MVSYISQLTSKSAGRFNFKGMAAIAPDLFLWGGAWAASLMVFTEGWPRFQSTLYEKIPYFGQHWVDNTPAEDKPN</sequence>
<accession>A0A7H9B1Z2</accession>
<dbReference type="OrthoDB" id="2391627at2759"/>
<dbReference type="GeneID" id="59236399"/>
<evidence type="ECO:0000313" key="3">
    <source>
        <dbReference type="Proteomes" id="UP000509704"/>
    </source>
</evidence>
<reference evidence="2 3" key="1">
    <citation type="submission" date="2020-07" db="EMBL/GenBank/DDBJ databases">
        <title>The yeast mating-type switching endonuclease HO is a domesticated member of an unorthodox homing genetic element family.</title>
        <authorList>
            <person name="Coughlan A.Y."/>
            <person name="Lombardi L."/>
            <person name="Braun-Galleani S."/>
            <person name="Martos A.R."/>
            <person name="Galeote V."/>
            <person name="Bigey F."/>
            <person name="Dequin S."/>
            <person name="Byrne K.P."/>
            <person name="Wolfe K.H."/>
        </authorList>
    </citation>
    <scope>NUCLEOTIDE SEQUENCE [LARGE SCALE GENOMIC DNA]</scope>
    <source>
        <strain evidence="2 3">NRRL Y-6702</strain>
    </source>
</reference>